<dbReference type="PANTHER" id="PTHR10584:SF166">
    <property type="entry name" value="RIBOKINASE"/>
    <property type="match status" value="1"/>
</dbReference>
<dbReference type="GO" id="GO:0016301">
    <property type="term" value="F:kinase activity"/>
    <property type="evidence" value="ECO:0007669"/>
    <property type="project" value="UniProtKB-KW"/>
</dbReference>
<name>A0A1Y4DLU1_9BACT</name>
<feature type="domain" description="Carbohydrate kinase PfkB" evidence="3">
    <location>
        <begin position="4"/>
        <end position="273"/>
    </location>
</feature>
<dbReference type="SUPFAM" id="SSF53613">
    <property type="entry name" value="Ribokinase-like"/>
    <property type="match status" value="1"/>
</dbReference>
<evidence type="ECO:0000256" key="1">
    <source>
        <dbReference type="ARBA" id="ARBA00022679"/>
    </source>
</evidence>
<organism evidence="4 5">
    <name type="scientific">Candidatus Avelusimicrobium gallicola</name>
    <dbReference type="NCBI Taxonomy" id="2562704"/>
    <lineage>
        <taxon>Bacteria</taxon>
        <taxon>Pseudomonadati</taxon>
        <taxon>Elusimicrobiota</taxon>
        <taxon>Elusimicrobia</taxon>
        <taxon>Elusimicrobiales</taxon>
        <taxon>Elusimicrobiaceae</taxon>
        <taxon>Candidatus Avelusimicrobium</taxon>
    </lineage>
</organism>
<dbReference type="GO" id="GO:0005829">
    <property type="term" value="C:cytosol"/>
    <property type="evidence" value="ECO:0007669"/>
    <property type="project" value="TreeGrafter"/>
</dbReference>
<evidence type="ECO:0000313" key="5">
    <source>
        <dbReference type="Proteomes" id="UP000196368"/>
    </source>
</evidence>
<keyword evidence="2" id="KW-0418">Kinase</keyword>
<dbReference type="EMBL" id="NFJD01000004">
    <property type="protein sequence ID" value="OUO56361.1"/>
    <property type="molecule type" value="Genomic_DNA"/>
</dbReference>
<evidence type="ECO:0000256" key="2">
    <source>
        <dbReference type="ARBA" id="ARBA00022777"/>
    </source>
</evidence>
<accession>A0A1Y4DLU1</accession>
<dbReference type="OrthoDB" id="9779730at2"/>
<dbReference type="PANTHER" id="PTHR10584">
    <property type="entry name" value="SUGAR KINASE"/>
    <property type="match status" value="1"/>
</dbReference>
<sequence length="298" mass="32750">MLVVGSVAFDTIENANGSVQRVLGGAASYASICASYFASPAVVAVVGTDFTQQDRAPFVKRGVNLDGLEVRDGKTFHWGGSYDKDFNTAVTRFTDLNVFQNFNPVLNDIQKNARAVFLANIDPELQLSVLNQVKHPSLVACDTMNYWISSKKETLLKVVKRIDVFFLNEGEARQLTGEYNLIKAGRILLEQGVKYVVIKLGSNGAMLVSNKGLVQLPPFVLEHVHDTTGAGDTFGGGFTGYLASLEDWNNLTAIKRAMMIGNVMASFTIESFSVDRLANLSKQDVDQRLEEYVSMLKF</sequence>
<proteinExistence type="predicted"/>
<dbReference type="Proteomes" id="UP000196368">
    <property type="component" value="Unassembled WGS sequence"/>
</dbReference>
<dbReference type="InterPro" id="IPR029056">
    <property type="entry name" value="Ribokinase-like"/>
</dbReference>
<keyword evidence="5" id="KW-1185">Reference proteome</keyword>
<keyword evidence="1" id="KW-0808">Transferase</keyword>
<dbReference type="InterPro" id="IPR011611">
    <property type="entry name" value="PfkB_dom"/>
</dbReference>
<reference evidence="5" key="1">
    <citation type="submission" date="2017-04" db="EMBL/GenBank/DDBJ databases">
        <title>Function of individual gut microbiota members based on whole genome sequencing of pure cultures obtained from chicken caecum.</title>
        <authorList>
            <person name="Medvecky M."/>
            <person name="Cejkova D."/>
            <person name="Polansky O."/>
            <person name="Karasova D."/>
            <person name="Kubasova T."/>
            <person name="Cizek A."/>
            <person name="Rychlik I."/>
        </authorList>
    </citation>
    <scope>NUCLEOTIDE SEQUENCE [LARGE SCALE GENOMIC DNA]</scope>
    <source>
        <strain evidence="5">An273</strain>
    </source>
</reference>
<dbReference type="AlphaFoldDB" id="A0A1Y4DLU1"/>
<dbReference type="InterPro" id="IPR002173">
    <property type="entry name" value="Carboh/pur_kinase_PfkB_CS"/>
</dbReference>
<dbReference type="Pfam" id="PF00294">
    <property type="entry name" value="PfkB"/>
    <property type="match status" value="1"/>
</dbReference>
<protein>
    <recommendedName>
        <fullName evidence="3">Carbohydrate kinase PfkB domain-containing protein</fullName>
    </recommendedName>
</protein>
<comment type="caution">
    <text evidence="4">The sequence shown here is derived from an EMBL/GenBank/DDBJ whole genome shotgun (WGS) entry which is preliminary data.</text>
</comment>
<dbReference type="PROSITE" id="PS00584">
    <property type="entry name" value="PFKB_KINASES_2"/>
    <property type="match status" value="1"/>
</dbReference>
<gene>
    <name evidence="4" type="ORF">B5F75_06045</name>
</gene>
<dbReference type="Gene3D" id="3.40.1190.20">
    <property type="match status" value="1"/>
</dbReference>
<evidence type="ECO:0000313" key="4">
    <source>
        <dbReference type="EMBL" id="OUO56361.1"/>
    </source>
</evidence>
<evidence type="ECO:0000259" key="3">
    <source>
        <dbReference type="Pfam" id="PF00294"/>
    </source>
</evidence>